<evidence type="ECO:0000313" key="2">
    <source>
        <dbReference type="EMBL" id="QWB22274.1"/>
    </source>
</evidence>
<protein>
    <recommendedName>
        <fullName evidence="4">Exo-alpha-sialidase</fullName>
    </recommendedName>
</protein>
<evidence type="ECO:0000313" key="3">
    <source>
        <dbReference type="Proteomes" id="UP000679629"/>
    </source>
</evidence>
<evidence type="ECO:0008006" key="4">
    <source>
        <dbReference type="Google" id="ProtNLM"/>
    </source>
</evidence>
<sequence length="500" mass="52606">MATTPPTRRPRQLLCLLSAVLLLSSCQGGRDDDRSGPDTAGAQWRQIPLTDLPPDFFGMSEPALVGAKDGFLLAARPQSGNAQIYRSTDGIAWRRSRPSEQQMSASVLAEHEGEVIAAGSLFRDGETFPAAIRYRGKGRWEKAEHLPKADSSDIVLAAARGPHGTVVVGHDGGPFEPNTEQKRGRSLRVWTAADQGSFAAPHDVGCPQWPDRAPEVAALADEDGFTVWAKCTDPWGTSAVTLHSSDGATWRRQADPPRPLALRAGTAGASGGARGEGRTVGHVVAVRGGFLALGSAETATSSTGALWSSADGRSWTKSTGGKDGFRQSVRLDAAAEYGGTLLAFGTDPEPDGHPPARTRVWIGTPEGRAPKPIPTKGEGLKALTGTWTWAQGSLKVTAQGEFTYRHRLMSDCTTDAPPCDDPATATWGGVVTGTVKEGPRGALRGKVLSSNTRELGHTPGDAATIARIPYGAVSLTIGDSVAGIFCTPGFYDNRCTDVHG</sequence>
<dbReference type="Proteomes" id="UP000679629">
    <property type="component" value="Chromosome"/>
</dbReference>
<keyword evidence="3" id="KW-1185">Reference proteome</keyword>
<accession>A0ABX8FMC1</accession>
<reference evidence="3" key="1">
    <citation type="submission" date="2021-05" db="EMBL/GenBank/DDBJ databases">
        <title>Direct Submission.</title>
        <authorList>
            <person name="Li K."/>
            <person name="Gao J."/>
        </authorList>
    </citation>
    <scope>NUCLEOTIDE SEQUENCE [LARGE SCALE GENOMIC DNA]</scope>
    <source>
        <strain evidence="3">MG62</strain>
    </source>
</reference>
<proteinExistence type="predicted"/>
<dbReference type="SUPFAM" id="SSF110296">
    <property type="entry name" value="Oligoxyloglucan reducing end-specific cellobiohydrolase"/>
    <property type="match status" value="1"/>
</dbReference>
<feature type="region of interest" description="Disordered" evidence="1">
    <location>
        <begin position="249"/>
        <end position="276"/>
    </location>
</feature>
<evidence type="ECO:0000256" key="1">
    <source>
        <dbReference type="SAM" id="MobiDB-lite"/>
    </source>
</evidence>
<organism evidence="2 3">
    <name type="scientific">Streptomyces koelreuteriae</name>
    <dbReference type="NCBI Taxonomy" id="2838015"/>
    <lineage>
        <taxon>Bacteria</taxon>
        <taxon>Bacillati</taxon>
        <taxon>Actinomycetota</taxon>
        <taxon>Actinomycetes</taxon>
        <taxon>Kitasatosporales</taxon>
        <taxon>Streptomycetaceae</taxon>
        <taxon>Streptomyces</taxon>
    </lineage>
</organism>
<dbReference type="EMBL" id="CP075896">
    <property type="protein sequence ID" value="QWB22274.1"/>
    <property type="molecule type" value="Genomic_DNA"/>
</dbReference>
<dbReference type="RefSeq" id="WP_215117771.1">
    <property type="nucleotide sequence ID" value="NZ_CP075896.1"/>
</dbReference>
<name>A0ABX8FMC1_9ACTN</name>
<gene>
    <name evidence="2" type="ORF">KJK29_06640</name>
</gene>